<dbReference type="STRING" id="1349767.GJA_2336"/>
<keyword evidence="1" id="KW-0472">Membrane</keyword>
<evidence type="ECO:0000256" key="1">
    <source>
        <dbReference type="SAM" id="Phobius"/>
    </source>
</evidence>
<dbReference type="PATRIC" id="fig|1349767.4.peg.4078"/>
<feature type="transmembrane region" description="Helical" evidence="1">
    <location>
        <begin position="85"/>
        <end position="103"/>
    </location>
</feature>
<dbReference type="Proteomes" id="UP000027604">
    <property type="component" value="Chromosome I"/>
</dbReference>
<dbReference type="RefSeq" id="WP_038491991.1">
    <property type="nucleotide sequence ID" value="NZ_BCTH01000088.1"/>
</dbReference>
<keyword evidence="4" id="KW-1185">Reference proteome</keyword>
<organism evidence="3 4">
    <name type="scientific">Janthinobacterium agaricidamnosum NBRC 102515 = DSM 9628</name>
    <dbReference type="NCBI Taxonomy" id="1349767"/>
    <lineage>
        <taxon>Bacteria</taxon>
        <taxon>Pseudomonadati</taxon>
        <taxon>Pseudomonadota</taxon>
        <taxon>Betaproteobacteria</taxon>
        <taxon>Burkholderiales</taxon>
        <taxon>Oxalobacteraceae</taxon>
        <taxon>Janthinobacterium</taxon>
    </lineage>
</organism>
<evidence type="ECO:0000259" key="2">
    <source>
        <dbReference type="Pfam" id="PF02517"/>
    </source>
</evidence>
<dbReference type="Pfam" id="PF02517">
    <property type="entry name" value="Rce1-like"/>
    <property type="match status" value="1"/>
</dbReference>
<dbReference type="InterPro" id="IPR003675">
    <property type="entry name" value="Rce1/LyrA-like_dom"/>
</dbReference>
<feature type="transmembrane region" description="Helical" evidence="1">
    <location>
        <begin position="135"/>
        <end position="159"/>
    </location>
</feature>
<feature type="transmembrane region" description="Helical" evidence="1">
    <location>
        <begin position="109"/>
        <end position="128"/>
    </location>
</feature>
<keyword evidence="1" id="KW-0812">Transmembrane</keyword>
<accession>W0V5W9</accession>
<protein>
    <submittedName>
        <fullName evidence="3">Putative membrane protein</fullName>
    </submittedName>
</protein>
<dbReference type="EMBL" id="HG322949">
    <property type="protein sequence ID" value="CDG82970.1"/>
    <property type="molecule type" value="Genomic_DNA"/>
</dbReference>
<evidence type="ECO:0000313" key="4">
    <source>
        <dbReference type="Proteomes" id="UP000027604"/>
    </source>
</evidence>
<evidence type="ECO:0000313" key="3">
    <source>
        <dbReference type="EMBL" id="CDG82970.1"/>
    </source>
</evidence>
<feature type="transmembrane region" description="Helical" evidence="1">
    <location>
        <begin position="55"/>
        <end position="73"/>
    </location>
</feature>
<keyword evidence="1" id="KW-1133">Transmembrane helix</keyword>
<proteinExistence type="predicted"/>
<feature type="transmembrane region" description="Helical" evidence="1">
    <location>
        <begin position="12"/>
        <end position="35"/>
    </location>
</feature>
<reference evidence="3 4" key="1">
    <citation type="journal article" date="2015" name="Genome Announc.">
        <title>Genome Sequence of Mushroom Soft-Rot Pathogen Janthinobacterium agaricidamnosum.</title>
        <authorList>
            <person name="Graupner K."/>
            <person name="Lackner G."/>
            <person name="Hertweck C."/>
        </authorList>
    </citation>
    <scope>NUCLEOTIDE SEQUENCE [LARGE SCALE GENOMIC DNA]</scope>
    <source>
        <strain evidence="4">NBRC 102515 / DSM 9628</strain>
    </source>
</reference>
<feature type="domain" description="CAAX prenyl protease 2/Lysostaphin resistance protein A-like" evidence="2">
    <location>
        <begin position="57"/>
        <end position="151"/>
    </location>
</feature>
<name>W0V5W9_9BURK</name>
<gene>
    <name evidence="3" type="ORF">GJA_2336</name>
</gene>
<dbReference type="KEGG" id="jag:GJA_2336"/>
<sequence>MTSPSVLRQVALGLCWGLPTYGVGVLALLLGKLMLPHHLWGADAGAAMFEREMPVFQLFFWGVIYAPIFETFVGQLLPLEILRRFGARRALCIAAGALVWGAGHYLYGGMLHGLVAAASGALLSYIYLRYREPGVALAYSTATIAHACSNALVLIVNYLGLTM</sequence>
<dbReference type="AlphaFoldDB" id="W0V5W9"/>
<dbReference type="HOGENOM" id="CLU_1624888_0_0_4"/>
<dbReference type="eggNOG" id="ENOG5032AQM">
    <property type="taxonomic scope" value="Bacteria"/>
</dbReference>